<evidence type="ECO:0000256" key="1">
    <source>
        <dbReference type="SAM" id="SignalP"/>
    </source>
</evidence>
<organism evidence="2 3">
    <name type="scientific">Dictyostelium firmibasis</name>
    <dbReference type="NCBI Taxonomy" id="79012"/>
    <lineage>
        <taxon>Eukaryota</taxon>
        <taxon>Amoebozoa</taxon>
        <taxon>Evosea</taxon>
        <taxon>Eumycetozoa</taxon>
        <taxon>Dictyostelia</taxon>
        <taxon>Dictyosteliales</taxon>
        <taxon>Dictyosteliaceae</taxon>
        <taxon>Dictyostelium</taxon>
    </lineage>
</organism>
<reference evidence="2 3" key="1">
    <citation type="submission" date="2023-11" db="EMBL/GenBank/DDBJ databases">
        <title>Dfirmibasis_genome.</title>
        <authorList>
            <person name="Edelbroek B."/>
            <person name="Kjellin J."/>
            <person name="Jerlstrom-Hultqvist J."/>
            <person name="Soderbom F."/>
        </authorList>
    </citation>
    <scope>NUCLEOTIDE SEQUENCE [LARGE SCALE GENOMIC DNA]</scope>
    <source>
        <strain evidence="2 3">TNS-C-14</strain>
    </source>
</reference>
<accession>A0AAN7UA37</accession>
<dbReference type="EMBL" id="JAVFKY010000004">
    <property type="protein sequence ID" value="KAK5577803.1"/>
    <property type="molecule type" value="Genomic_DNA"/>
</dbReference>
<evidence type="ECO:0000313" key="3">
    <source>
        <dbReference type="Proteomes" id="UP001344447"/>
    </source>
</evidence>
<gene>
    <name evidence="2" type="ORF">RB653_002751</name>
</gene>
<proteinExistence type="predicted"/>
<sequence length="96" mass="11220">MGLSNKLIFLMALGVVCIATNPKEKNKFDEQFQEKLRKNQTFMGEGYLFSKVANLFNMYDIKNFYFFSLAYLNEPNRLIAIGALSTWFFVNNKELQ</sequence>
<keyword evidence="1" id="KW-0732">Signal</keyword>
<protein>
    <submittedName>
        <fullName evidence="2">Uncharacterized protein</fullName>
    </submittedName>
</protein>
<feature type="chain" id="PRO_5042814350" evidence="1">
    <location>
        <begin position="20"/>
        <end position="96"/>
    </location>
</feature>
<name>A0AAN7UA37_9MYCE</name>
<dbReference type="AlphaFoldDB" id="A0AAN7UA37"/>
<comment type="caution">
    <text evidence="2">The sequence shown here is derived from an EMBL/GenBank/DDBJ whole genome shotgun (WGS) entry which is preliminary data.</text>
</comment>
<feature type="signal peptide" evidence="1">
    <location>
        <begin position="1"/>
        <end position="19"/>
    </location>
</feature>
<keyword evidence="3" id="KW-1185">Reference proteome</keyword>
<evidence type="ECO:0000313" key="2">
    <source>
        <dbReference type="EMBL" id="KAK5577803.1"/>
    </source>
</evidence>
<dbReference type="Proteomes" id="UP001344447">
    <property type="component" value="Unassembled WGS sequence"/>
</dbReference>